<dbReference type="EMBL" id="CP097901">
    <property type="protein sequence ID" value="WKC72426.1"/>
    <property type="molecule type" value="Genomic_DNA"/>
</dbReference>
<gene>
    <name evidence="2" type="ORF">TPLL2_0557a</name>
</gene>
<keyword evidence="3" id="KW-1185">Reference proteome</keyword>
<evidence type="ECO:0000256" key="1">
    <source>
        <dbReference type="SAM" id="MobiDB-lite"/>
    </source>
</evidence>
<feature type="region of interest" description="Disordered" evidence="1">
    <location>
        <begin position="26"/>
        <end position="77"/>
    </location>
</feature>
<evidence type="ECO:0000313" key="2">
    <source>
        <dbReference type="EMBL" id="WKC72426.1"/>
    </source>
</evidence>
<protein>
    <submittedName>
        <fullName evidence="2">Uncharacterized protein</fullName>
    </submittedName>
</protein>
<dbReference type="Proteomes" id="UP001321460">
    <property type="component" value="Chromosome"/>
</dbReference>
<sequence>MGFAPLYYGGTEALMDERVSAQQKLRGALPPRARGSAAKKRISKDARGARGKRAQDTRANAHPYFLHTLSTPLGKGP</sequence>
<reference evidence="2 3" key="1">
    <citation type="submission" date="2022-05" db="EMBL/GenBank/DDBJ databases">
        <title>Treponema leporis L2 test.</title>
        <authorList>
            <person name="Cejkova D."/>
        </authorList>
    </citation>
    <scope>NUCLEOTIDE SEQUENCE [LARGE SCALE GENOMIC DNA]</scope>
    <source>
        <strain evidence="2 3">L2</strain>
    </source>
</reference>
<organism evidence="2 3">
    <name type="scientific">Treponema paraluiscuniculi</name>
    <dbReference type="NCBI Taxonomy" id="53435"/>
    <lineage>
        <taxon>Bacteria</taxon>
        <taxon>Pseudomonadati</taxon>
        <taxon>Spirochaetota</taxon>
        <taxon>Spirochaetia</taxon>
        <taxon>Spirochaetales</taxon>
        <taxon>Treponemataceae</taxon>
        <taxon>Treponema</taxon>
    </lineage>
</organism>
<proteinExistence type="predicted"/>
<evidence type="ECO:0000313" key="3">
    <source>
        <dbReference type="Proteomes" id="UP001321460"/>
    </source>
</evidence>
<feature type="compositionally biased region" description="Basic and acidic residues" evidence="1">
    <location>
        <begin position="43"/>
        <end position="56"/>
    </location>
</feature>
<name>A0ABY9E653_9SPIR</name>
<accession>A0ABY9E653</accession>